<dbReference type="Pfam" id="PF02750">
    <property type="entry name" value="Synapsin_C"/>
    <property type="match status" value="1"/>
</dbReference>
<dbReference type="InterPro" id="IPR020897">
    <property type="entry name" value="Synapsin_pre-ATP-grasp_dom"/>
</dbReference>
<dbReference type="InterPro" id="IPR016185">
    <property type="entry name" value="PreATP-grasp_dom_sf"/>
</dbReference>
<reference evidence="3 4" key="1">
    <citation type="journal article" date="2013" name="Curr. Biol.">
        <title>The Genome of the Foraminiferan Reticulomyxa filosa.</title>
        <authorList>
            <person name="Glockner G."/>
            <person name="Hulsmann N."/>
            <person name="Schleicher M."/>
            <person name="Noegel A.A."/>
            <person name="Eichinger L."/>
            <person name="Gallinger C."/>
            <person name="Pawlowski J."/>
            <person name="Sierra R."/>
            <person name="Euteneuer U."/>
            <person name="Pillet L."/>
            <person name="Moustafa A."/>
            <person name="Platzer M."/>
            <person name="Groth M."/>
            <person name="Szafranski K."/>
            <person name="Schliwa M."/>
        </authorList>
    </citation>
    <scope>NUCLEOTIDE SEQUENCE [LARGE SCALE GENOMIC DNA]</scope>
</reference>
<evidence type="ECO:0000259" key="1">
    <source>
        <dbReference type="Pfam" id="PF02078"/>
    </source>
</evidence>
<evidence type="ECO:0000259" key="2">
    <source>
        <dbReference type="Pfam" id="PF02750"/>
    </source>
</evidence>
<name>X6M203_RETFI</name>
<dbReference type="AlphaFoldDB" id="X6M203"/>
<accession>X6M203</accession>
<dbReference type="OrthoDB" id="10249572at2759"/>
<feature type="domain" description="Synapsin pre-ATP-grasp" evidence="1">
    <location>
        <begin position="41"/>
        <end position="143"/>
    </location>
</feature>
<keyword evidence="4" id="KW-1185">Reference proteome</keyword>
<dbReference type="SUPFAM" id="SSF52440">
    <property type="entry name" value="PreATP-grasp domain"/>
    <property type="match status" value="1"/>
</dbReference>
<dbReference type="GO" id="GO:0005524">
    <property type="term" value="F:ATP binding"/>
    <property type="evidence" value="ECO:0007669"/>
    <property type="project" value="InterPro"/>
</dbReference>
<dbReference type="PANTHER" id="PTHR10841">
    <property type="entry name" value="SYNAPSIN"/>
    <property type="match status" value="1"/>
</dbReference>
<organism evidence="3 4">
    <name type="scientific">Reticulomyxa filosa</name>
    <dbReference type="NCBI Taxonomy" id="46433"/>
    <lineage>
        <taxon>Eukaryota</taxon>
        <taxon>Sar</taxon>
        <taxon>Rhizaria</taxon>
        <taxon>Retaria</taxon>
        <taxon>Foraminifera</taxon>
        <taxon>Monothalamids</taxon>
        <taxon>Reticulomyxidae</taxon>
        <taxon>Reticulomyxa</taxon>
    </lineage>
</organism>
<sequence>MGNSQKNLTETDEHVSRNAEDIKRRIDDFKHPSRVSGEQNKPVRLLVISSHADENFYSLFKGCKLSNGREIIVEQAGWADITFTSYSDSKCVCTLQRPRKPIPDTPQSEKGARTFIPDYLLIRNLCFMIFPGGDNRNKLFGMKIYLPTIFFLVHMRSRKYNSLISEYCMLDRPLMIAELIKFNRIYGQENFPIFPHHYYSSGEEMTTSPSGPLVIKIGAGHAGYGKMLLDDQKQFQDLKSVVTCTGK</sequence>
<protein>
    <submittedName>
        <fullName evidence="3">Synapsin-2</fullName>
    </submittedName>
</protein>
<dbReference type="Proteomes" id="UP000023152">
    <property type="component" value="Unassembled WGS sequence"/>
</dbReference>
<dbReference type="Gene3D" id="3.30.1490.20">
    <property type="entry name" value="ATP-grasp fold, A domain"/>
    <property type="match status" value="1"/>
</dbReference>
<evidence type="ECO:0000313" key="4">
    <source>
        <dbReference type="Proteomes" id="UP000023152"/>
    </source>
</evidence>
<dbReference type="Pfam" id="PF02078">
    <property type="entry name" value="Synapsin"/>
    <property type="match status" value="1"/>
</dbReference>
<dbReference type="PANTHER" id="PTHR10841:SF17">
    <property type="entry name" value="SYNAPSIN"/>
    <property type="match status" value="1"/>
</dbReference>
<evidence type="ECO:0000313" key="3">
    <source>
        <dbReference type="EMBL" id="ETO07432.1"/>
    </source>
</evidence>
<dbReference type="SUPFAM" id="SSF56059">
    <property type="entry name" value="Glutathione synthetase ATP-binding domain-like"/>
    <property type="match status" value="1"/>
</dbReference>
<dbReference type="Gene3D" id="3.40.50.20">
    <property type="match status" value="1"/>
</dbReference>
<gene>
    <name evidence="3" type="ORF">RFI_29965</name>
</gene>
<proteinExistence type="predicted"/>
<dbReference type="InterPro" id="IPR020898">
    <property type="entry name" value="Synapsin_ATP-bd_dom"/>
</dbReference>
<dbReference type="EMBL" id="ASPP01026168">
    <property type="protein sequence ID" value="ETO07432.1"/>
    <property type="molecule type" value="Genomic_DNA"/>
</dbReference>
<comment type="caution">
    <text evidence="3">The sequence shown here is derived from an EMBL/GenBank/DDBJ whole genome shotgun (WGS) entry which is preliminary data.</text>
</comment>
<dbReference type="InterPro" id="IPR013815">
    <property type="entry name" value="ATP_grasp_subdomain_1"/>
</dbReference>
<feature type="domain" description="Synapsin ATP-binding" evidence="2">
    <location>
        <begin position="161"/>
        <end position="245"/>
    </location>
</feature>